<accession>A0A250X2T7</accession>
<dbReference type="InterPro" id="IPR023799">
    <property type="entry name" value="RbfA_dom_sf"/>
</dbReference>
<dbReference type="GO" id="GO:0006364">
    <property type="term" value="P:rRNA processing"/>
    <property type="evidence" value="ECO:0007669"/>
    <property type="project" value="InterPro"/>
</dbReference>
<dbReference type="GO" id="GO:0043024">
    <property type="term" value="F:ribosomal small subunit binding"/>
    <property type="evidence" value="ECO:0007669"/>
    <property type="project" value="TreeGrafter"/>
</dbReference>
<feature type="region of interest" description="Disordered" evidence="1">
    <location>
        <begin position="250"/>
        <end position="309"/>
    </location>
</feature>
<feature type="compositionally biased region" description="Basic residues" evidence="1">
    <location>
        <begin position="268"/>
        <end position="283"/>
    </location>
</feature>
<dbReference type="PANTHER" id="PTHR33515">
    <property type="entry name" value="RIBOSOME-BINDING FACTOR A, CHLOROPLASTIC-RELATED"/>
    <property type="match status" value="1"/>
</dbReference>
<dbReference type="OrthoDB" id="2015319at2759"/>
<name>A0A250X2T7_9CHLO</name>
<dbReference type="InterPro" id="IPR015946">
    <property type="entry name" value="KH_dom-like_a/b"/>
</dbReference>
<evidence type="ECO:0000256" key="1">
    <source>
        <dbReference type="SAM" id="MobiDB-lite"/>
    </source>
</evidence>
<dbReference type="PANTHER" id="PTHR33515:SF1">
    <property type="entry name" value="RIBOSOME-BINDING FACTOR A, CHLOROPLASTIC-RELATED"/>
    <property type="match status" value="1"/>
</dbReference>
<dbReference type="NCBIfam" id="TIGR00082">
    <property type="entry name" value="rbfA"/>
    <property type="match status" value="1"/>
</dbReference>
<dbReference type="STRING" id="1157962.A0A250X2T7"/>
<gene>
    <name evidence="2" type="ORF">CEUSTIGMA_g4695.t1</name>
</gene>
<evidence type="ECO:0008006" key="4">
    <source>
        <dbReference type="Google" id="ProtNLM"/>
    </source>
</evidence>
<evidence type="ECO:0000313" key="3">
    <source>
        <dbReference type="Proteomes" id="UP000232323"/>
    </source>
</evidence>
<dbReference type="Gene3D" id="3.30.300.20">
    <property type="match status" value="1"/>
</dbReference>
<sequence length="309" mass="34173">MLISRNLGQPLVSSSLNIATPVQANARLSKNNSFQLNLYRNVSCMAHPRRVAKVSSQIQREISDMLVHDSVLQNAMSPERSQGQNLQLSVVPSVTSVYVSNDLQVVKIYLSMYSDDFGKKRAMTNLKKLEPYVRREMGQRVPLRLTPEYRFEYDDAMDEMELIQQVIGEEDVARYRRELDAENGLLLDVDDDLEGEASTSYDGGDDDGFFGSDDVGEQEYLEISSSDVFNRPGPFDDLFEGDGDLLVQARASGPSYKANSSKGTGKGGRGRPWSKKNKSPKPKKNAENLDVDVSGSLVGGGDVGREISS</sequence>
<evidence type="ECO:0000313" key="2">
    <source>
        <dbReference type="EMBL" id="GAX77249.1"/>
    </source>
</evidence>
<dbReference type="EMBL" id="BEGY01000023">
    <property type="protein sequence ID" value="GAX77249.1"/>
    <property type="molecule type" value="Genomic_DNA"/>
</dbReference>
<proteinExistence type="predicted"/>
<keyword evidence="3" id="KW-1185">Reference proteome</keyword>
<dbReference type="SUPFAM" id="SSF89919">
    <property type="entry name" value="Ribosome-binding factor A, RbfA"/>
    <property type="match status" value="1"/>
</dbReference>
<organism evidence="2 3">
    <name type="scientific">Chlamydomonas eustigma</name>
    <dbReference type="NCBI Taxonomy" id="1157962"/>
    <lineage>
        <taxon>Eukaryota</taxon>
        <taxon>Viridiplantae</taxon>
        <taxon>Chlorophyta</taxon>
        <taxon>core chlorophytes</taxon>
        <taxon>Chlorophyceae</taxon>
        <taxon>CS clade</taxon>
        <taxon>Chlamydomonadales</taxon>
        <taxon>Chlamydomonadaceae</taxon>
        <taxon>Chlamydomonas</taxon>
    </lineage>
</organism>
<dbReference type="Proteomes" id="UP000232323">
    <property type="component" value="Unassembled WGS sequence"/>
</dbReference>
<protein>
    <recommendedName>
        <fullName evidence="4">Ribosome-binding factor A</fullName>
    </recommendedName>
</protein>
<dbReference type="InterPro" id="IPR000238">
    <property type="entry name" value="RbfA"/>
</dbReference>
<dbReference type="AlphaFoldDB" id="A0A250X2T7"/>
<reference evidence="2 3" key="1">
    <citation type="submission" date="2017-08" db="EMBL/GenBank/DDBJ databases">
        <title>Acidophilic green algal genome provides insights into adaptation to an acidic environment.</title>
        <authorList>
            <person name="Hirooka S."/>
            <person name="Hirose Y."/>
            <person name="Kanesaki Y."/>
            <person name="Higuchi S."/>
            <person name="Fujiwara T."/>
            <person name="Onuma R."/>
            <person name="Era A."/>
            <person name="Ohbayashi R."/>
            <person name="Uzuka A."/>
            <person name="Nozaki H."/>
            <person name="Yoshikawa H."/>
            <person name="Miyagishima S.Y."/>
        </authorList>
    </citation>
    <scope>NUCLEOTIDE SEQUENCE [LARGE SCALE GENOMIC DNA]</scope>
    <source>
        <strain evidence="2 3">NIES-2499</strain>
    </source>
</reference>
<dbReference type="Pfam" id="PF02033">
    <property type="entry name" value="RBFA"/>
    <property type="match status" value="1"/>
</dbReference>
<comment type="caution">
    <text evidence="2">The sequence shown here is derived from an EMBL/GenBank/DDBJ whole genome shotgun (WGS) entry which is preliminary data.</text>
</comment>